<dbReference type="EMBL" id="LSYV01000038">
    <property type="protein sequence ID" value="KXZ47235.1"/>
    <property type="molecule type" value="Genomic_DNA"/>
</dbReference>
<comment type="caution">
    <text evidence="2">The sequence shown here is derived from an EMBL/GenBank/DDBJ whole genome shotgun (WGS) entry which is preliminary data.</text>
</comment>
<accession>A0A150GCE3</accession>
<proteinExistence type="predicted"/>
<sequence length="428" mass="43191">MALDHVNLAAFLRSLERAAVAEASRAAESGAAASADGGSAVVAGAVAAAAARAAEARVASLAAAAGQLVLRRSKWFDPRHSAAVVARTASLGFTDDRLLQSLTGRMLARLNEAYSRDLLQLLRGLHQHAQRSAAGGAAAVTPVQEPAAEGELQRGGRRRRPPPQPYAGPPAALADGVAVFLLARLPTGRMPPENLDGLLRYLRALSGRPVGPQLCAAVQADLAARLPIYAPKPLAGVLAALAAERRALPPPLLDAAADQFAATAAAHGSGAAAGRFLAAAAALRRHQAPLSEAAGGPPAGAPSEWLGGRPGLLQECLALMARDAPHASPRRLAQWLQALNAVGAPIASLSAGAHPSAVSAGPSAPLAPSSPATTAPSAVALTATASSFLTAHRRAVEASLPALPTGDPLRARLRAGYDGLALPYPAGL</sequence>
<reference evidence="3" key="1">
    <citation type="journal article" date="2016" name="Nat. Commun.">
        <title>The Gonium pectorale genome demonstrates co-option of cell cycle regulation during the evolution of multicellularity.</title>
        <authorList>
            <person name="Hanschen E.R."/>
            <person name="Marriage T.N."/>
            <person name="Ferris P.J."/>
            <person name="Hamaji T."/>
            <person name="Toyoda A."/>
            <person name="Fujiyama A."/>
            <person name="Neme R."/>
            <person name="Noguchi H."/>
            <person name="Minakuchi Y."/>
            <person name="Suzuki M."/>
            <person name="Kawai-Toyooka H."/>
            <person name="Smith D.R."/>
            <person name="Sparks H."/>
            <person name="Anderson J."/>
            <person name="Bakaric R."/>
            <person name="Luria V."/>
            <person name="Karger A."/>
            <person name="Kirschner M.W."/>
            <person name="Durand P.M."/>
            <person name="Michod R.E."/>
            <person name="Nozaki H."/>
            <person name="Olson B.J."/>
        </authorList>
    </citation>
    <scope>NUCLEOTIDE SEQUENCE [LARGE SCALE GENOMIC DNA]</scope>
    <source>
        <strain evidence="3">NIES-2863</strain>
    </source>
</reference>
<organism evidence="2 3">
    <name type="scientific">Gonium pectorale</name>
    <name type="common">Green alga</name>
    <dbReference type="NCBI Taxonomy" id="33097"/>
    <lineage>
        <taxon>Eukaryota</taxon>
        <taxon>Viridiplantae</taxon>
        <taxon>Chlorophyta</taxon>
        <taxon>core chlorophytes</taxon>
        <taxon>Chlorophyceae</taxon>
        <taxon>CS clade</taxon>
        <taxon>Chlamydomonadales</taxon>
        <taxon>Volvocaceae</taxon>
        <taxon>Gonium</taxon>
    </lineage>
</organism>
<protein>
    <submittedName>
        <fullName evidence="2">Uncharacterized protein</fullName>
    </submittedName>
</protein>
<gene>
    <name evidence="2" type="ORF">GPECTOR_37g241</name>
</gene>
<evidence type="ECO:0000313" key="2">
    <source>
        <dbReference type="EMBL" id="KXZ47235.1"/>
    </source>
</evidence>
<evidence type="ECO:0000256" key="1">
    <source>
        <dbReference type="SAM" id="MobiDB-lite"/>
    </source>
</evidence>
<dbReference type="Proteomes" id="UP000075714">
    <property type="component" value="Unassembled WGS sequence"/>
</dbReference>
<keyword evidence="3" id="KW-1185">Reference proteome</keyword>
<feature type="region of interest" description="Disordered" evidence="1">
    <location>
        <begin position="133"/>
        <end position="170"/>
    </location>
</feature>
<dbReference type="AlphaFoldDB" id="A0A150GCE3"/>
<dbReference type="STRING" id="33097.A0A150GCE3"/>
<dbReference type="OrthoDB" id="545150at2759"/>
<name>A0A150GCE3_GONPE</name>
<evidence type="ECO:0000313" key="3">
    <source>
        <dbReference type="Proteomes" id="UP000075714"/>
    </source>
</evidence>